<sequence>MERAKTTILAKKAGTNNLLNKKKNKNKLPHAIILDNTMRHTVVSNFFIELHPVISFGILLSYHRVFQKPNQVSGYLYDICLLFVSFILYPFLDKKYAKK</sequence>
<feature type="transmembrane region" description="Helical" evidence="1">
    <location>
        <begin position="74"/>
        <end position="92"/>
    </location>
</feature>
<evidence type="ECO:0000313" key="3">
    <source>
        <dbReference type="Proteomes" id="UP000016511"/>
    </source>
</evidence>
<keyword evidence="1" id="KW-0812">Transmembrane</keyword>
<organism evidence="2 3">
    <name type="scientific">Aneurinibacillus aneurinilyticus ATCC 12856</name>
    <dbReference type="NCBI Taxonomy" id="649747"/>
    <lineage>
        <taxon>Bacteria</taxon>
        <taxon>Bacillati</taxon>
        <taxon>Bacillota</taxon>
        <taxon>Bacilli</taxon>
        <taxon>Bacillales</taxon>
        <taxon>Paenibacillaceae</taxon>
        <taxon>Aneurinibacillus group</taxon>
        <taxon>Aneurinibacillus</taxon>
    </lineage>
</organism>
<keyword evidence="1" id="KW-0472">Membrane</keyword>
<reference evidence="2 3" key="1">
    <citation type="submission" date="2013-08" db="EMBL/GenBank/DDBJ databases">
        <authorList>
            <person name="Weinstock G."/>
            <person name="Sodergren E."/>
            <person name="Wylie T."/>
            <person name="Fulton L."/>
            <person name="Fulton R."/>
            <person name="Fronick C."/>
            <person name="O'Laughlin M."/>
            <person name="Godfrey J."/>
            <person name="Miner T."/>
            <person name="Herter B."/>
            <person name="Appelbaum E."/>
            <person name="Cordes M."/>
            <person name="Lek S."/>
            <person name="Wollam A."/>
            <person name="Pepin K.H."/>
            <person name="Palsikar V.B."/>
            <person name="Mitreva M."/>
            <person name="Wilson R.K."/>
        </authorList>
    </citation>
    <scope>NUCLEOTIDE SEQUENCE [LARGE SCALE GENOMIC DNA]</scope>
    <source>
        <strain evidence="2 3">ATCC 12856</strain>
    </source>
</reference>
<dbReference type="AlphaFoldDB" id="U1YDK3"/>
<evidence type="ECO:0000313" key="2">
    <source>
        <dbReference type="EMBL" id="ERI08846.1"/>
    </source>
</evidence>
<accession>U1YDK3</accession>
<dbReference type="Proteomes" id="UP000016511">
    <property type="component" value="Unassembled WGS sequence"/>
</dbReference>
<dbReference type="HOGENOM" id="CLU_2314297_0_0_9"/>
<protein>
    <submittedName>
        <fullName evidence="2">Uncharacterized protein</fullName>
    </submittedName>
</protein>
<proteinExistence type="predicted"/>
<keyword evidence="3" id="KW-1185">Reference proteome</keyword>
<comment type="caution">
    <text evidence="2">The sequence shown here is derived from an EMBL/GenBank/DDBJ whole genome shotgun (WGS) entry which is preliminary data.</text>
</comment>
<name>U1YDK3_ANEAE</name>
<dbReference type="EMBL" id="AWSJ01000188">
    <property type="protein sequence ID" value="ERI08846.1"/>
    <property type="molecule type" value="Genomic_DNA"/>
</dbReference>
<keyword evidence="1" id="KW-1133">Transmembrane helix</keyword>
<gene>
    <name evidence="2" type="ORF">HMPREF0083_03077</name>
</gene>
<feature type="transmembrane region" description="Helical" evidence="1">
    <location>
        <begin position="42"/>
        <end position="62"/>
    </location>
</feature>
<evidence type="ECO:0000256" key="1">
    <source>
        <dbReference type="SAM" id="Phobius"/>
    </source>
</evidence>
<dbReference type="STRING" id="649747.HMPREF0083_03077"/>